<gene>
    <name evidence="1" type="ORF">M378DRAFT_159678</name>
</gene>
<accession>A0A0C2SV18</accession>
<sequence length="51" mass="5523">MTLCLGEGFETSKLFRTSMLRGSVLVIAKSLVEVESCRKLSDAATHGMKSC</sequence>
<evidence type="ECO:0000313" key="2">
    <source>
        <dbReference type="Proteomes" id="UP000054549"/>
    </source>
</evidence>
<reference evidence="1 2" key="1">
    <citation type="submission" date="2014-04" db="EMBL/GenBank/DDBJ databases">
        <title>Evolutionary Origins and Diversification of the Mycorrhizal Mutualists.</title>
        <authorList>
            <consortium name="DOE Joint Genome Institute"/>
            <consortium name="Mycorrhizal Genomics Consortium"/>
            <person name="Kohler A."/>
            <person name="Kuo A."/>
            <person name="Nagy L.G."/>
            <person name="Floudas D."/>
            <person name="Copeland A."/>
            <person name="Barry K.W."/>
            <person name="Cichocki N."/>
            <person name="Veneault-Fourrey C."/>
            <person name="LaButti K."/>
            <person name="Lindquist E.A."/>
            <person name="Lipzen A."/>
            <person name="Lundell T."/>
            <person name="Morin E."/>
            <person name="Murat C."/>
            <person name="Riley R."/>
            <person name="Ohm R."/>
            <person name="Sun H."/>
            <person name="Tunlid A."/>
            <person name="Henrissat B."/>
            <person name="Grigoriev I.V."/>
            <person name="Hibbett D.S."/>
            <person name="Martin F."/>
        </authorList>
    </citation>
    <scope>NUCLEOTIDE SEQUENCE [LARGE SCALE GENOMIC DNA]</scope>
    <source>
        <strain evidence="1 2">Koide BX008</strain>
    </source>
</reference>
<organism evidence="1 2">
    <name type="scientific">Amanita muscaria (strain Koide BX008)</name>
    <dbReference type="NCBI Taxonomy" id="946122"/>
    <lineage>
        <taxon>Eukaryota</taxon>
        <taxon>Fungi</taxon>
        <taxon>Dikarya</taxon>
        <taxon>Basidiomycota</taxon>
        <taxon>Agaricomycotina</taxon>
        <taxon>Agaricomycetes</taxon>
        <taxon>Agaricomycetidae</taxon>
        <taxon>Agaricales</taxon>
        <taxon>Pluteineae</taxon>
        <taxon>Amanitaceae</taxon>
        <taxon>Amanita</taxon>
    </lineage>
</organism>
<name>A0A0C2SV18_AMAMK</name>
<evidence type="ECO:0000313" key="1">
    <source>
        <dbReference type="EMBL" id="KIL67275.1"/>
    </source>
</evidence>
<dbReference type="EMBL" id="KN818232">
    <property type="protein sequence ID" value="KIL67275.1"/>
    <property type="molecule type" value="Genomic_DNA"/>
</dbReference>
<dbReference type="HOGENOM" id="CLU_3105834_0_0_1"/>
<dbReference type="InParanoid" id="A0A0C2SV18"/>
<dbReference type="Proteomes" id="UP000054549">
    <property type="component" value="Unassembled WGS sequence"/>
</dbReference>
<protein>
    <submittedName>
        <fullName evidence="1">Uncharacterized protein</fullName>
    </submittedName>
</protein>
<keyword evidence="2" id="KW-1185">Reference proteome</keyword>
<dbReference type="AlphaFoldDB" id="A0A0C2SV18"/>
<proteinExistence type="predicted"/>